<dbReference type="EMBL" id="QGQD01000092">
    <property type="protein sequence ID" value="TLC98495.1"/>
    <property type="molecule type" value="Genomic_DNA"/>
</dbReference>
<comment type="cofactor">
    <cofactor evidence="1">
        <name>Mg(2+)</name>
        <dbReference type="ChEBI" id="CHEBI:18420"/>
    </cofactor>
    <text evidence="1">Binds 2 magnesium ions per subunit.</text>
</comment>
<dbReference type="GO" id="GO:0046872">
    <property type="term" value="F:metal ion binding"/>
    <property type="evidence" value="ECO:0007669"/>
    <property type="project" value="UniProtKB-KW"/>
</dbReference>
<feature type="binding site" evidence="1">
    <location>
        <position position="282"/>
    </location>
    <ligand>
        <name>Mg(2+)</name>
        <dbReference type="ChEBI" id="CHEBI:18420"/>
        <label>1</label>
    </ligand>
</feature>
<keyword evidence="3" id="KW-1185">Reference proteome</keyword>
<keyword evidence="2" id="KW-0378">Hydrolase</keyword>
<dbReference type="Pfam" id="PF03747">
    <property type="entry name" value="ADP_ribosyl_GH"/>
    <property type="match status" value="1"/>
</dbReference>
<evidence type="ECO:0000256" key="1">
    <source>
        <dbReference type="PIRSR" id="PIRSR605502-1"/>
    </source>
</evidence>
<gene>
    <name evidence="2" type="ORF">DSM106044_04605</name>
</gene>
<accession>A0A4U8Q9K4</accession>
<feature type="binding site" evidence="1">
    <location>
        <position position="54"/>
    </location>
    <ligand>
        <name>Mg(2+)</name>
        <dbReference type="ChEBI" id="CHEBI:18420"/>
        <label>1</label>
    </ligand>
</feature>
<sequence length="521" mass="57310">MKLNFEQYKDKVMGCWAGKNIGGVLGAPFEGLRQINEIDFYTQDLSMGPPPNDDLDLQIVWLAAVERYGRSVDASILGEYWLSFIIPNWVEYGMGKANLRAGLQPPLSGQVDNTYKDSCGCYIRSEIWACLAPGHPEIAARYAYEDAIVDHAGEGMYGEIFFAALQSAAFVECSTRKLIDIGLSYIPEESTTAKAIKKAIACYDNGMSLREARKEIHNTAPGTFGIQGMKLSEINTPDNEGMEVGAPGFDAPENVAFTIAGWLYGNEDFGDCLCKAVAFGEDTDCTCATLGAILGIIKGVSNLPEKWMDPLDDKIATLCIDKTSHMLWVPQTATELSNRVMRVMPSFLGQEICDIFAEGGMDINCKEGEDLYCRKTDEYLPLINGIGGGKNELLPIQSLCALSPYVVRQSFPAFHVMVDYQGSVHFKHGENRSIKVMVTNVKAMCQQQWARITLYTPSGVEILGAKSALLPLNNLHGSNAGIEFTFNPDQFEGSRLELIVDTALEGRHSYGVVKVTLMREK</sequence>
<keyword evidence="1" id="KW-0479">Metal-binding</keyword>
<protein>
    <submittedName>
        <fullName evidence="2">ADP-ribosyl-[dinitrogen reductase] hydrolase</fullName>
    </submittedName>
</protein>
<comment type="caution">
    <text evidence="2">The sequence shown here is derived from an EMBL/GenBank/DDBJ whole genome shotgun (WGS) entry which is preliminary data.</text>
</comment>
<proteinExistence type="predicted"/>
<keyword evidence="1" id="KW-0460">Magnesium</keyword>
<feature type="binding site" evidence="1">
    <location>
        <position position="53"/>
    </location>
    <ligand>
        <name>Mg(2+)</name>
        <dbReference type="ChEBI" id="CHEBI:18420"/>
        <label>1</label>
    </ligand>
</feature>
<reference evidence="2 3" key="1">
    <citation type="journal article" date="2019" name="Anaerobe">
        <title>Detection of Robinsoniella peoriensis in multiple bone samples of a trauma patient.</title>
        <authorList>
            <person name="Schrottner P."/>
            <person name="Hartwich K."/>
            <person name="Bunk B."/>
            <person name="Schober I."/>
            <person name="Helbig S."/>
            <person name="Rudolph W.W."/>
            <person name="Gunzer F."/>
        </authorList>
    </citation>
    <scope>NUCLEOTIDE SEQUENCE [LARGE SCALE GENOMIC DNA]</scope>
    <source>
        <strain evidence="2 3">DSM 106044</strain>
    </source>
</reference>
<dbReference type="SUPFAM" id="SSF101478">
    <property type="entry name" value="ADP-ribosylglycohydrolase"/>
    <property type="match status" value="1"/>
</dbReference>
<dbReference type="STRING" id="180332.GCA_000797495_03509"/>
<dbReference type="InterPro" id="IPR005502">
    <property type="entry name" value="Ribosyl_crysJ1"/>
</dbReference>
<dbReference type="RefSeq" id="WP_138003750.1">
    <property type="nucleotide sequence ID" value="NZ_QGQD01000092.1"/>
</dbReference>
<dbReference type="GO" id="GO:0016787">
    <property type="term" value="F:hydrolase activity"/>
    <property type="evidence" value="ECO:0007669"/>
    <property type="project" value="UniProtKB-KW"/>
</dbReference>
<dbReference type="Gene3D" id="1.10.4080.10">
    <property type="entry name" value="ADP-ribosylation/Crystallin J1"/>
    <property type="match status" value="1"/>
</dbReference>
<organism evidence="2 3">
    <name type="scientific">Robinsoniella peoriensis</name>
    <dbReference type="NCBI Taxonomy" id="180332"/>
    <lineage>
        <taxon>Bacteria</taxon>
        <taxon>Bacillati</taxon>
        <taxon>Bacillota</taxon>
        <taxon>Clostridia</taxon>
        <taxon>Lachnospirales</taxon>
        <taxon>Lachnospiraceae</taxon>
        <taxon>Robinsoniella</taxon>
    </lineage>
</organism>
<evidence type="ECO:0000313" key="2">
    <source>
        <dbReference type="EMBL" id="TLC98495.1"/>
    </source>
</evidence>
<name>A0A4U8Q9K4_9FIRM</name>
<evidence type="ECO:0000313" key="3">
    <source>
        <dbReference type="Proteomes" id="UP000306509"/>
    </source>
</evidence>
<dbReference type="AlphaFoldDB" id="A0A4U8Q9K4"/>
<dbReference type="Proteomes" id="UP000306509">
    <property type="component" value="Unassembled WGS sequence"/>
</dbReference>
<dbReference type="InterPro" id="IPR036705">
    <property type="entry name" value="Ribosyl_crysJ1_sf"/>
</dbReference>
<feature type="binding site" evidence="1">
    <location>
        <position position="284"/>
    </location>
    <ligand>
        <name>Mg(2+)</name>
        <dbReference type="ChEBI" id="CHEBI:18420"/>
        <label>1</label>
    </ligand>
</feature>